<keyword evidence="2" id="KW-1003">Cell membrane</keyword>
<sequence length="509" mass="56799">MSDTSVNNKRIAKNTLMLYVRMLFLMAVNLYTSRVVLQALGVEDYGVYNAVAGFIAMFSMVSASISGAISRFITFVLGQGDQQKLNKVFSTALIIQIAIAILVVVLVEAFGVWFLNTHMTIPEGRYVAANWVLQLALLTFIFNLWSTPYNASLIAHERMSAFAYIGIFEGSANLGVAFLILASPFDTLIYYVALMCLVALVTRIIYTVYCKRNFSECIFRWVFDRALFKEMFGFAGWNFVGSISGLLREQGINILFNVYFGPAVNAARGLAAQVHTAVGKFSQNFFTAVQPQITKSYASNNIDDSHSLVLRSSRLAFILMMAFVIPIVFEAEFLLGIWLKEVPEHTIVFVQIIMMFSLIESFSYPLIHLMLATGNIKKYQLVVGSVNILNFPVAWLILLLGGSPELSQLSVVAFSIIALVLRVVMLKPMTNFPVKQFLTSTVLRCLGILAVGIIPAYIFVSFMDIGILRFGCNIVITELTILIMVLICGLNPGEREFILEKVKTIIHRR</sequence>
<evidence type="ECO:0000256" key="4">
    <source>
        <dbReference type="ARBA" id="ARBA00022989"/>
    </source>
</evidence>
<dbReference type="Proteomes" id="UP001204548">
    <property type="component" value="Unassembled WGS sequence"/>
</dbReference>
<proteinExistence type="predicted"/>
<feature type="transmembrane region" description="Helical" evidence="6">
    <location>
        <begin position="161"/>
        <end position="182"/>
    </location>
</feature>
<evidence type="ECO:0000256" key="1">
    <source>
        <dbReference type="ARBA" id="ARBA00004651"/>
    </source>
</evidence>
<dbReference type="GO" id="GO:0015297">
    <property type="term" value="F:antiporter activity"/>
    <property type="evidence" value="ECO:0007669"/>
    <property type="project" value="InterPro"/>
</dbReference>
<dbReference type="InterPro" id="IPR050833">
    <property type="entry name" value="Poly_Biosynth_Transport"/>
</dbReference>
<feature type="transmembrane region" description="Helical" evidence="6">
    <location>
        <begin position="406"/>
        <end position="425"/>
    </location>
</feature>
<feature type="transmembrane region" description="Helical" evidence="6">
    <location>
        <begin position="345"/>
        <end position="367"/>
    </location>
</feature>
<dbReference type="GO" id="GO:0005886">
    <property type="term" value="C:plasma membrane"/>
    <property type="evidence" value="ECO:0007669"/>
    <property type="project" value="UniProtKB-SubCell"/>
</dbReference>
<feature type="transmembrane region" description="Helical" evidence="6">
    <location>
        <begin position="379"/>
        <end position="400"/>
    </location>
</feature>
<protein>
    <submittedName>
        <fullName evidence="7">MATE family efflux transporter</fullName>
    </submittedName>
</protein>
<feature type="transmembrane region" description="Helical" evidence="6">
    <location>
        <begin position="127"/>
        <end position="149"/>
    </location>
</feature>
<evidence type="ECO:0000256" key="2">
    <source>
        <dbReference type="ARBA" id="ARBA00022475"/>
    </source>
</evidence>
<feature type="transmembrane region" description="Helical" evidence="6">
    <location>
        <begin position="315"/>
        <end position="339"/>
    </location>
</feature>
<organism evidence="7 8">
    <name type="scientific">Bacteroides faecis</name>
    <dbReference type="NCBI Taxonomy" id="674529"/>
    <lineage>
        <taxon>Bacteria</taxon>
        <taxon>Pseudomonadati</taxon>
        <taxon>Bacteroidota</taxon>
        <taxon>Bacteroidia</taxon>
        <taxon>Bacteroidales</taxon>
        <taxon>Bacteroidaceae</taxon>
        <taxon>Bacteroides</taxon>
    </lineage>
</organism>
<feature type="transmembrane region" description="Helical" evidence="6">
    <location>
        <begin position="437"/>
        <end position="460"/>
    </location>
</feature>
<dbReference type="InterPro" id="IPR002528">
    <property type="entry name" value="MATE_fam"/>
</dbReference>
<dbReference type="EMBL" id="JANUTS010000001">
    <property type="protein sequence ID" value="MCS2792950.1"/>
    <property type="molecule type" value="Genomic_DNA"/>
</dbReference>
<dbReference type="PANTHER" id="PTHR30250:SF26">
    <property type="entry name" value="PSMA PROTEIN"/>
    <property type="match status" value="1"/>
</dbReference>
<evidence type="ECO:0000313" key="7">
    <source>
        <dbReference type="EMBL" id="MCS2792950.1"/>
    </source>
</evidence>
<feature type="transmembrane region" description="Helical" evidence="6">
    <location>
        <begin position="188"/>
        <end position="206"/>
    </location>
</feature>
<evidence type="ECO:0000256" key="3">
    <source>
        <dbReference type="ARBA" id="ARBA00022692"/>
    </source>
</evidence>
<dbReference type="RefSeq" id="WP_236092856.1">
    <property type="nucleotide sequence ID" value="NZ_JANUTS010000001.1"/>
</dbReference>
<feature type="transmembrane region" description="Helical" evidence="6">
    <location>
        <begin position="89"/>
        <end position="115"/>
    </location>
</feature>
<evidence type="ECO:0000313" key="8">
    <source>
        <dbReference type="Proteomes" id="UP001204548"/>
    </source>
</evidence>
<dbReference type="AlphaFoldDB" id="A0AAW5NWR3"/>
<feature type="transmembrane region" description="Helical" evidence="6">
    <location>
        <begin position="466"/>
        <end position="490"/>
    </location>
</feature>
<gene>
    <name evidence="7" type="ORF">NXW97_13165</name>
</gene>
<feature type="transmembrane region" description="Helical" evidence="6">
    <location>
        <begin position="51"/>
        <end position="77"/>
    </location>
</feature>
<reference evidence="7" key="1">
    <citation type="submission" date="2022-08" db="EMBL/GenBank/DDBJ databases">
        <title>Genome Sequencing of Bacteroides fragilis Group Isolates with Nanopore Technology.</title>
        <authorList>
            <person name="Tisza M.J."/>
            <person name="Smith D."/>
            <person name="Dekker J.P."/>
        </authorList>
    </citation>
    <scope>NUCLEOTIDE SEQUENCE</scope>
    <source>
        <strain evidence="7">BFG-351</strain>
    </source>
</reference>
<dbReference type="PANTHER" id="PTHR30250">
    <property type="entry name" value="PST FAMILY PREDICTED COLANIC ACID TRANSPORTER"/>
    <property type="match status" value="1"/>
</dbReference>
<feature type="transmembrane region" description="Helical" evidence="6">
    <location>
        <begin position="12"/>
        <end position="31"/>
    </location>
</feature>
<keyword evidence="5 6" id="KW-0472">Membrane</keyword>
<evidence type="ECO:0000256" key="6">
    <source>
        <dbReference type="SAM" id="Phobius"/>
    </source>
</evidence>
<comment type="caution">
    <text evidence="7">The sequence shown here is derived from an EMBL/GenBank/DDBJ whole genome shotgun (WGS) entry which is preliminary data.</text>
</comment>
<keyword evidence="3 6" id="KW-0812">Transmembrane</keyword>
<keyword evidence="4 6" id="KW-1133">Transmembrane helix</keyword>
<name>A0AAW5NWR3_9BACE</name>
<accession>A0AAW5NWR3</accession>
<dbReference type="GO" id="GO:0042910">
    <property type="term" value="F:xenobiotic transmembrane transporter activity"/>
    <property type="evidence" value="ECO:0007669"/>
    <property type="project" value="InterPro"/>
</dbReference>
<dbReference type="Pfam" id="PF01554">
    <property type="entry name" value="MatE"/>
    <property type="match status" value="1"/>
</dbReference>
<evidence type="ECO:0000256" key="5">
    <source>
        <dbReference type="ARBA" id="ARBA00023136"/>
    </source>
</evidence>
<comment type="subcellular location">
    <subcellularLocation>
        <location evidence="1">Cell membrane</location>
        <topology evidence="1">Multi-pass membrane protein</topology>
    </subcellularLocation>
</comment>